<protein>
    <submittedName>
        <fullName evidence="11">Zinc finger protein</fullName>
    </submittedName>
</protein>
<name>A0A0N4UV28_ENTVE</name>
<evidence type="ECO:0000256" key="4">
    <source>
        <dbReference type="ARBA" id="ARBA00022833"/>
    </source>
</evidence>
<dbReference type="Gene3D" id="3.30.160.60">
    <property type="entry name" value="Classic Zinc Finger"/>
    <property type="match status" value="6"/>
</dbReference>
<dbReference type="SUPFAM" id="SSF57667">
    <property type="entry name" value="beta-beta-alpha zinc fingers"/>
    <property type="match status" value="4"/>
</dbReference>
<dbReference type="PROSITE" id="PS00028">
    <property type="entry name" value="ZINC_FINGER_C2H2_1"/>
    <property type="match status" value="6"/>
</dbReference>
<dbReference type="SMART" id="SM00355">
    <property type="entry name" value="ZnF_C2H2"/>
    <property type="match status" value="7"/>
</dbReference>
<dbReference type="AlphaFoldDB" id="A0A0N4UV28"/>
<feature type="domain" description="C2H2-type" evidence="8">
    <location>
        <begin position="470"/>
        <end position="498"/>
    </location>
</feature>
<dbReference type="PANTHER" id="PTHR24379:SF127">
    <property type="entry name" value="BLOODY FINGERS-RELATED"/>
    <property type="match status" value="1"/>
</dbReference>
<feature type="domain" description="C2H2-type" evidence="8">
    <location>
        <begin position="319"/>
        <end position="346"/>
    </location>
</feature>
<dbReference type="Pfam" id="PF00096">
    <property type="entry name" value="zf-C2H2"/>
    <property type="match status" value="5"/>
</dbReference>
<evidence type="ECO:0000256" key="7">
    <source>
        <dbReference type="SAM" id="MobiDB-lite"/>
    </source>
</evidence>
<feature type="compositionally biased region" description="Low complexity" evidence="7">
    <location>
        <begin position="163"/>
        <end position="176"/>
    </location>
</feature>
<evidence type="ECO:0000259" key="8">
    <source>
        <dbReference type="PROSITE" id="PS50157"/>
    </source>
</evidence>
<dbReference type="WBParaSite" id="EVEC_0000127601-mRNA-1">
    <property type="protein sequence ID" value="EVEC_0000127601-mRNA-1"/>
    <property type="gene ID" value="EVEC_0000127601"/>
</dbReference>
<dbReference type="STRING" id="51028.A0A0N4UV28"/>
<dbReference type="PROSITE" id="PS50157">
    <property type="entry name" value="ZINC_FINGER_C2H2_2"/>
    <property type="match status" value="7"/>
</dbReference>
<dbReference type="GO" id="GO:0000977">
    <property type="term" value="F:RNA polymerase II transcription regulatory region sequence-specific DNA binding"/>
    <property type="evidence" value="ECO:0007669"/>
    <property type="project" value="TreeGrafter"/>
</dbReference>
<evidence type="ECO:0000313" key="9">
    <source>
        <dbReference type="EMBL" id="VDD85841.1"/>
    </source>
</evidence>
<dbReference type="FunFam" id="3.30.160.60:FF:002343">
    <property type="entry name" value="Zinc finger protein 33A"/>
    <property type="match status" value="1"/>
</dbReference>
<keyword evidence="5" id="KW-0238">DNA-binding</keyword>
<dbReference type="GO" id="GO:0008270">
    <property type="term" value="F:zinc ion binding"/>
    <property type="evidence" value="ECO:0007669"/>
    <property type="project" value="UniProtKB-KW"/>
</dbReference>
<feature type="domain" description="C2H2-type" evidence="8">
    <location>
        <begin position="291"/>
        <end position="318"/>
    </location>
</feature>
<dbReference type="GO" id="GO:0000981">
    <property type="term" value="F:DNA-binding transcription factor activity, RNA polymerase II-specific"/>
    <property type="evidence" value="ECO:0007669"/>
    <property type="project" value="TreeGrafter"/>
</dbReference>
<accession>A0A0N4UV28</accession>
<evidence type="ECO:0000256" key="1">
    <source>
        <dbReference type="ARBA" id="ARBA00022723"/>
    </source>
</evidence>
<evidence type="ECO:0000256" key="2">
    <source>
        <dbReference type="ARBA" id="ARBA00022737"/>
    </source>
</evidence>
<feature type="domain" description="C2H2-type" evidence="8">
    <location>
        <begin position="347"/>
        <end position="374"/>
    </location>
</feature>
<dbReference type="InterPro" id="IPR036236">
    <property type="entry name" value="Znf_C2H2_sf"/>
</dbReference>
<keyword evidence="4" id="KW-0862">Zinc</keyword>
<feature type="domain" description="C2H2-type" evidence="8">
    <location>
        <begin position="375"/>
        <end position="411"/>
    </location>
</feature>
<gene>
    <name evidence="9" type="ORF">EVEC_LOCUS984</name>
</gene>
<keyword evidence="10" id="KW-1185">Reference proteome</keyword>
<feature type="domain" description="C2H2-type" evidence="8">
    <location>
        <begin position="442"/>
        <end position="469"/>
    </location>
</feature>
<dbReference type="PANTHER" id="PTHR24379">
    <property type="entry name" value="KRAB AND ZINC FINGER DOMAIN-CONTAINING"/>
    <property type="match status" value="1"/>
</dbReference>
<feature type="domain" description="C2H2-type" evidence="8">
    <location>
        <begin position="414"/>
        <end position="441"/>
    </location>
</feature>
<dbReference type="OrthoDB" id="9439903at2759"/>
<evidence type="ECO:0000256" key="3">
    <source>
        <dbReference type="ARBA" id="ARBA00022771"/>
    </source>
</evidence>
<feature type="compositionally biased region" description="Polar residues" evidence="7">
    <location>
        <begin position="229"/>
        <end position="238"/>
    </location>
</feature>
<keyword evidence="1" id="KW-0479">Metal-binding</keyword>
<evidence type="ECO:0000256" key="6">
    <source>
        <dbReference type="PROSITE-ProRule" id="PRU00042"/>
    </source>
</evidence>
<dbReference type="Proteomes" id="UP000274131">
    <property type="component" value="Unassembled WGS sequence"/>
</dbReference>
<dbReference type="FunFam" id="3.30.160.60:FF:000624">
    <property type="entry name" value="zinc finger protein 697"/>
    <property type="match status" value="1"/>
</dbReference>
<sequence length="527" mass="59462">MEERNVHQFEREKTLMETFLSQASSSEVFPTDVLFIQRSYTDCFENFGYVSVRGFCSEVFGIDHDWSNDENNDSGKNYRCGTSDSGYVRDSGQLFASFGPDREEQRSELAQAFTGSVDFDDVEPQQLNHFVDQKIDQPSIRIALGEEEPQLAFEGDAEKLESRYPPNSSASSPSEETVGLSCPLLVQGSSCSTGDKVSNDSQSDSSCPVLIQEASFLQVGNSHGGSDPVQPSTSTTARKWNGENPLRRFSVLVGNKKLNFRVCDRTSNYGGLSSTNPETYGLNDNIVFKGNKCFVCGRTFPTKSRLREHQMSHSGAKPKPCPFCGRVFYSKNSLQIHERIHTGEKPFQCPICTKCFARQTNYNIHLKLHASGRRYFCSFCGKWFRTESDMLGHQRQCLARMQGVAVTSERPLRYQCSYCEKMFHHRRDKNIHERTHTGERPYSCGYCGKGFTQSQALTIHIRTHTGERPYSCGICFKDFRDSSALRKHEFIKHTTVRVPNPSLSVTNDPVLIPMPPLLDSETLPVSE</sequence>
<dbReference type="InterPro" id="IPR013087">
    <property type="entry name" value="Znf_C2H2_type"/>
</dbReference>
<keyword evidence="2" id="KW-0677">Repeat</keyword>
<dbReference type="FunFam" id="3.30.160.60:FF:000176">
    <property type="entry name" value="zinc finger protein 70"/>
    <property type="match status" value="1"/>
</dbReference>
<dbReference type="GO" id="GO:0005634">
    <property type="term" value="C:nucleus"/>
    <property type="evidence" value="ECO:0007669"/>
    <property type="project" value="TreeGrafter"/>
</dbReference>
<evidence type="ECO:0000313" key="11">
    <source>
        <dbReference type="WBParaSite" id="EVEC_0000127601-mRNA-1"/>
    </source>
</evidence>
<dbReference type="FunFam" id="3.30.160.60:FF:000110">
    <property type="entry name" value="Zinc finger protein-like"/>
    <property type="match status" value="1"/>
</dbReference>
<feature type="region of interest" description="Disordered" evidence="7">
    <location>
        <begin position="220"/>
        <end position="240"/>
    </location>
</feature>
<evidence type="ECO:0000256" key="5">
    <source>
        <dbReference type="ARBA" id="ARBA00023125"/>
    </source>
</evidence>
<reference evidence="9 10" key="2">
    <citation type="submission" date="2018-10" db="EMBL/GenBank/DDBJ databases">
        <authorList>
            <consortium name="Pathogen Informatics"/>
        </authorList>
    </citation>
    <scope>NUCLEOTIDE SEQUENCE [LARGE SCALE GENOMIC DNA]</scope>
</reference>
<organism evidence="11">
    <name type="scientific">Enterobius vermicularis</name>
    <name type="common">Human pinworm</name>
    <dbReference type="NCBI Taxonomy" id="51028"/>
    <lineage>
        <taxon>Eukaryota</taxon>
        <taxon>Metazoa</taxon>
        <taxon>Ecdysozoa</taxon>
        <taxon>Nematoda</taxon>
        <taxon>Chromadorea</taxon>
        <taxon>Rhabditida</taxon>
        <taxon>Spirurina</taxon>
        <taxon>Oxyuridomorpha</taxon>
        <taxon>Oxyuroidea</taxon>
        <taxon>Oxyuridae</taxon>
        <taxon>Enterobius</taxon>
    </lineage>
</organism>
<keyword evidence="3 6" id="KW-0863">Zinc-finger</keyword>
<dbReference type="EMBL" id="UXUI01007155">
    <property type="protein sequence ID" value="VDD85841.1"/>
    <property type="molecule type" value="Genomic_DNA"/>
</dbReference>
<feature type="region of interest" description="Disordered" evidence="7">
    <location>
        <begin position="158"/>
        <end position="179"/>
    </location>
</feature>
<reference evidence="11" key="1">
    <citation type="submission" date="2017-02" db="UniProtKB">
        <authorList>
            <consortium name="WormBaseParasite"/>
        </authorList>
    </citation>
    <scope>IDENTIFICATION</scope>
</reference>
<proteinExistence type="predicted"/>
<evidence type="ECO:0000313" key="10">
    <source>
        <dbReference type="Proteomes" id="UP000274131"/>
    </source>
</evidence>